<keyword evidence="2" id="KW-1185">Reference proteome</keyword>
<proteinExistence type="predicted"/>
<dbReference type="EMBL" id="JAKOGI010000033">
    <property type="protein sequence ID" value="KAJ8447988.1"/>
    <property type="molecule type" value="Genomic_DNA"/>
</dbReference>
<dbReference type="AlphaFoldDB" id="A0A9Q1QMC8"/>
<dbReference type="OrthoDB" id="1844242at2759"/>
<reference evidence="1" key="1">
    <citation type="submission" date="2022-04" db="EMBL/GenBank/DDBJ databases">
        <title>Carnegiea gigantea Genome sequencing and assembly v2.</title>
        <authorList>
            <person name="Copetti D."/>
            <person name="Sanderson M.J."/>
            <person name="Burquez A."/>
            <person name="Wojciechowski M.F."/>
        </authorList>
    </citation>
    <scope>NUCLEOTIDE SEQUENCE</scope>
    <source>
        <strain evidence="1">SGP5-SGP5p</strain>
        <tissue evidence="1">Aerial part</tissue>
    </source>
</reference>
<organism evidence="1 2">
    <name type="scientific">Carnegiea gigantea</name>
    <dbReference type="NCBI Taxonomy" id="171969"/>
    <lineage>
        <taxon>Eukaryota</taxon>
        <taxon>Viridiplantae</taxon>
        <taxon>Streptophyta</taxon>
        <taxon>Embryophyta</taxon>
        <taxon>Tracheophyta</taxon>
        <taxon>Spermatophyta</taxon>
        <taxon>Magnoliopsida</taxon>
        <taxon>eudicotyledons</taxon>
        <taxon>Gunneridae</taxon>
        <taxon>Pentapetalae</taxon>
        <taxon>Caryophyllales</taxon>
        <taxon>Cactineae</taxon>
        <taxon>Cactaceae</taxon>
        <taxon>Cactoideae</taxon>
        <taxon>Echinocereeae</taxon>
        <taxon>Carnegiea</taxon>
    </lineage>
</organism>
<accession>A0A9Q1QMC8</accession>
<evidence type="ECO:0000313" key="2">
    <source>
        <dbReference type="Proteomes" id="UP001153076"/>
    </source>
</evidence>
<name>A0A9Q1QMC8_9CARY</name>
<evidence type="ECO:0000313" key="1">
    <source>
        <dbReference type="EMBL" id="KAJ8447988.1"/>
    </source>
</evidence>
<sequence>MDVDGTVVGNNGLERELAVYTGRVVGGDDLDDNYDRCILPPTNGRQLGRPPSKRKESQMQAIKSQRFSKCSEVGHTRRTCRNPRADFNANYKGNVVEVEDLLDVIKAHEVAIKSSPQFIDKYVPVTWKWFRHHSKLWCTLCVHAGLSVVTPSPCLCVNDEVQFYMFVLSDNLACLPSNRQMFTMVNHGLQPHSFACSVLSSKLACLPGRRQMFTMVNHGLQPYIGAYAWGGNLTCLPCRRQMFTVVNHSLQPVNP</sequence>
<protein>
    <submittedName>
        <fullName evidence="1">Uncharacterized protein</fullName>
    </submittedName>
</protein>
<gene>
    <name evidence="1" type="ORF">Cgig2_028864</name>
</gene>
<comment type="caution">
    <text evidence="1">The sequence shown here is derived from an EMBL/GenBank/DDBJ whole genome shotgun (WGS) entry which is preliminary data.</text>
</comment>
<dbReference type="Proteomes" id="UP001153076">
    <property type="component" value="Unassembled WGS sequence"/>
</dbReference>